<proteinExistence type="inferred from homology"/>
<sequence length="183" mass="19658">MKFCNLCDLAIFANIIDMSTKLDPFFRDAGLFIFRLVLGFLFVMHGWQNDVTKGWGSTRDSFAAMNIPATDIAATLASWGELITGVLLILGLLTRLSSLVLVINMAGAFWFVHKDAGLWSSDGGFEYVLVLGACALLLLLTGPGAVSVDKLLFGRKKNSSDSPAAPVSSEIAQPRDGVELTVA</sequence>
<feature type="transmembrane region" description="Helical" evidence="8">
    <location>
        <begin position="96"/>
        <end position="113"/>
    </location>
</feature>
<name>A0A2W5SK57_9CORY</name>
<dbReference type="AlphaFoldDB" id="A0A2W5SK57"/>
<evidence type="ECO:0000256" key="4">
    <source>
        <dbReference type="ARBA" id="ARBA00022692"/>
    </source>
</evidence>
<comment type="subcellular location">
    <subcellularLocation>
        <location evidence="1">Cell membrane</location>
        <topology evidence="1">Multi-pass membrane protein</topology>
    </subcellularLocation>
</comment>
<dbReference type="PANTHER" id="PTHR33452:SF1">
    <property type="entry name" value="INNER MEMBRANE PROTEIN YPHA-RELATED"/>
    <property type="match status" value="1"/>
</dbReference>
<dbReference type="GO" id="GO:0005886">
    <property type="term" value="C:plasma membrane"/>
    <property type="evidence" value="ECO:0007669"/>
    <property type="project" value="UniProtKB-SubCell"/>
</dbReference>
<evidence type="ECO:0000256" key="8">
    <source>
        <dbReference type="SAM" id="Phobius"/>
    </source>
</evidence>
<evidence type="ECO:0000313" key="9">
    <source>
        <dbReference type="EMBL" id="PZR03549.1"/>
    </source>
</evidence>
<reference evidence="9 10" key="1">
    <citation type="submission" date="2017-08" db="EMBL/GenBank/DDBJ databases">
        <title>Infants hospitalized years apart are colonized by the same room-sourced microbial strains.</title>
        <authorList>
            <person name="Brooks B."/>
            <person name="Olm M.R."/>
            <person name="Firek B.A."/>
            <person name="Baker R."/>
            <person name="Thomas B.C."/>
            <person name="Morowitz M.J."/>
            <person name="Banfield J.F."/>
        </authorList>
    </citation>
    <scope>NUCLEOTIDE SEQUENCE [LARGE SCALE GENOMIC DNA]</scope>
    <source>
        <strain evidence="9">S2_003_000_R1_3</strain>
    </source>
</reference>
<feature type="region of interest" description="Disordered" evidence="7">
    <location>
        <begin position="157"/>
        <end position="178"/>
    </location>
</feature>
<evidence type="ECO:0000256" key="5">
    <source>
        <dbReference type="ARBA" id="ARBA00022989"/>
    </source>
</evidence>
<keyword evidence="3" id="KW-1003">Cell membrane</keyword>
<feature type="transmembrane region" description="Helical" evidence="8">
    <location>
        <begin position="29"/>
        <end position="47"/>
    </location>
</feature>
<keyword evidence="5 8" id="KW-1133">Transmembrane helix</keyword>
<dbReference type="EMBL" id="QFRA01000035">
    <property type="protein sequence ID" value="PZR03549.1"/>
    <property type="molecule type" value="Genomic_DNA"/>
</dbReference>
<comment type="caution">
    <text evidence="9">The sequence shown here is derived from an EMBL/GenBank/DDBJ whole genome shotgun (WGS) entry which is preliminary data.</text>
</comment>
<organism evidence="9 10">
    <name type="scientific">Corynebacterium kroppenstedtii</name>
    <dbReference type="NCBI Taxonomy" id="161879"/>
    <lineage>
        <taxon>Bacteria</taxon>
        <taxon>Bacillati</taxon>
        <taxon>Actinomycetota</taxon>
        <taxon>Actinomycetes</taxon>
        <taxon>Mycobacteriales</taxon>
        <taxon>Corynebacteriaceae</taxon>
        <taxon>Corynebacterium</taxon>
    </lineage>
</organism>
<dbReference type="Pfam" id="PF07681">
    <property type="entry name" value="DoxX"/>
    <property type="match status" value="1"/>
</dbReference>
<evidence type="ECO:0000256" key="7">
    <source>
        <dbReference type="SAM" id="MobiDB-lite"/>
    </source>
</evidence>
<keyword evidence="4 8" id="KW-0812">Transmembrane</keyword>
<evidence type="ECO:0000256" key="2">
    <source>
        <dbReference type="ARBA" id="ARBA00006679"/>
    </source>
</evidence>
<accession>A0A2W5SK57</accession>
<dbReference type="PANTHER" id="PTHR33452">
    <property type="entry name" value="OXIDOREDUCTASE CATD-RELATED"/>
    <property type="match status" value="1"/>
</dbReference>
<evidence type="ECO:0000256" key="3">
    <source>
        <dbReference type="ARBA" id="ARBA00022475"/>
    </source>
</evidence>
<keyword evidence="6 8" id="KW-0472">Membrane</keyword>
<evidence type="ECO:0000256" key="6">
    <source>
        <dbReference type="ARBA" id="ARBA00023136"/>
    </source>
</evidence>
<dbReference type="InterPro" id="IPR051907">
    <property type="entry name" value="DoxX-like_oxidoreductase"/>
</dbReference>
<gene>
    <name evidence="9" type="ORF">DI525_09645</name>
</gene>
<dbReference type="InterPro" id="IPR032808">
    <property type="entry name" value="DoxX"/>
</dbReference>
<feature type="transmembrane region" description="Helical" evidence="8">
    <location>
        <begin position="125"/>
        <end position="148"/>
    </location>
</feature>
<dbReference type="Proteomes" id="UP000249432">
    <property type="component" value="Unassembled WGS sequence"/>
</dbReference>
<evidence type="ECO:0000256" key="1">
    <source>
        <dbReference type="ARBA" id="ARBA00004651"/>
    </source>
</evidence>
<comment type="similarity">
    <text evidence="2">Belongs to the DoxX family.</text>
</comment>
<protein>
    <submittedName>
        <fullName evidence="9">DoxX family protein</fullName>
    </submittedName>
</protein>
<evidence type="ECO:0000313" key="10">
    <source>
        <dbReference type="Proteomes" id="UP000249432"/>
    </source>
</evidence>
<feature type="transmembrane region" description="Helical" evidence="8">
    <location>
        <begin position="67"/>
        <end position="89"/>
    </location>
</feature>